<organism evidence="7 8">
    <name type="scientific">Mortierella isabellina</name>
    <name type="common">Filamentous fungus</name>
    <name type="synonym">Umbelopsis isabellina</name>
    <dbReference type="NCBI Taxonomy" id="91625"/>
    <lineage>
        <taxon>Eukaryota</taxon>
        <taxon>Fungi</taxon>
        <taxon>Fungi incertae sedis</taxon>
        <taxon>Mucoromycota</taxon>
        <taxon>Mucoromycotina</taxon>
        <taxon>Umbelopsidomycetes</taxon>
        <taxon>Umbelopsidales</taxon>
        <taxon>Umbelopsidaceae</taxon>
        <taxon>Umbelopsis</taxon>
    </lineage>
</organism>
<keyword evidence="4" id="KW-0804">Transcription</keyword>
<gene>
    <name evidence="7" type="ORF">INT43_007001</name>
</gene>
<dbReference type="PANTHER" id="PTHR10019">
    <property type="entry name" value="SNF5"/>
    <property type="match status" value="1"/>
</dbReference>
<evidence type="ECO:0000256" key="3">
    <source>
        <dbReference type="ARBA" id="ARBA00023015"/>
    </source>
</evidence>
<sequence>MAANHAYPIPNAPNYSQQYPSRGSIPNGMRYSYPPGASPSTYANPPPQTYNPNQPPPPMRAPYYPQVNYMQPTMRFPSAGVHGTFSTYPARLKQSDNNALLLPVSYMGPRKAKFAGGSDDEFDDFDDEDFGTPSSGTRTRSQAQQQSGGQAMQASGSGGTPVTTELRKIPRKRNLIHTTDEDLMRSSDVDEVLVPIRLDLDLDDIKLRDVFMWNMNEQFLTPEKFGEILCEDLELPIYKYAPRIAESIRAQVQDFESIHEVEIPDDGMRVVINLDLQIGRVNLRDRFEWDLADNAAGAPEVFSRQLASDLGIGGEFVAIIAHAIREQLYRHKKQLVDEYGFEGEILDTLPTGFRNMDDAEGWAPQMDILSNEELEKTLIAQERSIRRMRRETRFKRSRRRMSPTPQRMSRYNSTAGTPI</sequence>
<comment type="similarity">
    <text evidence="2">Belongs to the SNF5 family.</text>
</comment>
<reference evidence="7" key="1">
    <citation type="submission" date="2020-12" db="EMBL/GenBank/DDBJ databases">
        <title>Metabolic potential, ecology and presence of endohyphal bacteria is reflected in genomic diversity of Mucoromycotina.</title>
        <authorList>
            <person name="Muszewska A."/>
            <person name="Okrasinska A."/>
            <person name="Steczkiewicz K."/>
            <person name="Drgas O."/>
            <person name="Orlowska M."/>
            <person name="Perlinska-Lenart U."/>
            <person name="Aleksandrzak-Piekarczyk T."/>
            <person name="Szatraj K."/>
            <person name="Zielenkiewicz U."/>
            <person name="Pilsyk S."/>
            <person name="Malc E."/>
            <person name="Mieczkowski P."/>
            <person name="Kruszewska J.S."/>
            <person name="Biernat P."/>
            <person name="Pawlowska J."/>
        </authorList>
    </citation>
    <scope>NUCLEOTIDE SEQUENCE</scope>
    <source>
        <strain evidence="7">WA0000067209</strain>
    </source>
</reference>
<proteinExistence type="inferred from homology"/>
<evidence type="ECO:0000256" key="5">
    <source>
        <dbReference type="ARBA" id="ARBA00023242"/>
    </source>
</evidence>
<comment type="subcellular location">
    <subcellularLocation>
        <location evidence="1">Nucleus</location>
    </subcellularLocation>
</comment>
<dbReference type="GO" id="GO:0006338">
    <property type="term" value="P:chromatin remodeling"/>
    <property type="evidence" value="ECO:0007669"/>
    <property type="project" value="InterPro"/>
</dbReference>
<dbReference type="InterPro" id="IPR006939">
    <property type="entry name" value="SNF5"/>
</dbReference>
<evidence type="ECO:0000256" key="1">
    <source>
        <dbReference type="ARBA" id="ARBA00004123"/>
    </source>
</evidence>
<dbReference type="AlphaFoldDB" id="A0A8H7PZ30"/>
<name>A0A8H7PZ30_MORIS</name>
<dbReference type="Pfam" id="PF04855">
    <property type="entry name" value="SNF5"/>
    <property type="match status" value="1"/>
</dbReference>
<dbReference type="Proteomes" id="UP000654370">
    <property type="component" value="Unassembled WGS sequence"/>
</dbReference>
<feature type="compositionally biased region" description="Acidic residues" evidence="6">
    <location>
        <begin position="118"/>
        <end position="130"/>
    </location>
</feature>
<evidence type="ECO:0000256" key="4">
    <source>
        <dbReference type="ARBA" id="ARBA00023163"/>
    </source>
</evidence>
<dbReference type="EMBL" id="JAEPQZ010000004">
    <property type="protein sequence ID" value="KAG2182074.1"/>
    <property type="molecule type" value="Genomic_DNA"/>
</dbReference>
<feature type="compositionally biased region" description="Polar residues" evidence="6">
    <location>
        <begin position="403"/>
        <end position="419"/>
    </location>
</feature>
<comment type="caution">
    <text evidence="7">The sequence shown here is derived from an EMBL/GenBank/DDBJ whole genome shotgun (WGS) entry which is preliminary data.</text>
</comment>
<feature type="region of interest" description="Disordered" evidence="6">
    <location>
        <begin position="391"/>
        <end position="419"/>
    </location>
</feature>
<dbReference type="OrthoDB" id="10258327at2759"/>
<evidence type="ECO:0000256" key="2">
    <source>
        <dbReference type="ARBA" id="ARBA00010239"/>
    </source>
</evidence>
<evidence type="ECO:0000313" key="7">
    <source>
        <dbReference type="EMBL" id="KAG2182074.1"/>
    </source>
</evidence>
<evidence type="ECO:0000313" key="8">
    <source>
        <dbReference type="Proteomes" id="UP000654370"/>
    </source>
</evidence>
<evidence type="ECO:0008006" key="9">
    <source>
        <dbReference type="Google" id="ProtNLM"/>
    </source>
</evidence>
<feature type="compositionally biased region" description="Low complexity" evidence="6">
    <location>
        <begin position="134"/>
        <end position="155"/>
    </location>
</feature>
<evidence type="ECO:0000256" key="6">
    <source>
        <dbReference type="SAM" id="MobiDB-lite"/>
    </source>
</evidence>
<keyword evidence="3" id="KW-0805">Transcription regulation</keyword>
<keyword evidence="8" id="KW-1185">Reference proteome</keyword>
<dbReference type="GO" id="GO:0000228">
    <property type="term" value="C:nuclear chromosome"/>
    <property type="evidence" value="ECO:0007669"/>
    <property type="project" value="InterPro"/>
</dbReference>
<keyword evidence="5" id="KW-0539">Nucleus</keyword>
<feature type="region of interest" description="Disordered" evidence="6">
    <location>
        <begin position="1"/>
        <end position="63"/>
    </location>
</feature>
<feature type="compositionally biased region" description="Pro residues" evidence="6">
    <location>
        <begin position="44"/>
        <end position="60"/>
    </location>
</feature>
<feature type="compositionally biased region" description="Basic residues" evidence="6">
    <location>
        <begin position="391"/>
        <end position="401"/>
    </location>
</feature>
<feature type="region of interest" description="Disordered" evidence="6">
    <location>
        <begin position="115"/>
        <end position="173"/>
    </location>
</feature>
<accession>A0A8H7PZ30</accession>
<protein>
    <recommendedName>
        <fullName evidence="9">SNF5-domain-containing protein</fullName>
    </recommendedName>
</protein>